<evidence type="ECO:0000313" key="2">
    <source>
        <dbReference type="EMBL" id="MDR7362095.1"/>
    </source>
</evidence>
<keyword evidence="3" id="KW-1185">Reference proteome</keyword>
<evidence type="ECO:0000256" key="1">
    <source>
        <dbReference type="SAM" id="SignalP"/>
    </source>
</evidence>
<accession>A0ABU2BTZ5</accession>
<reference evidence="2 3" key="1">
    <citation type="submission" date="2023-07" db="EMBL/GenBank/DDBJ databases">
        <title>Sequencing the genomes of 1000 actinobacteria strains.</title>
        <authorList>
            <person name="Klenk H.-P."/>
        </authorList>
    </citation>
    <scope>NUCLEOTIDE SEQUENCE [LARGE SCALE GENOMIC DNA]</scope>
    <source>
        <strain evidence="2 3">DSM 19426</strain>
    </source>
</reference>
<keyword evidence="1" id="KW-0732">Signal</keyword>
<gene>
    <name evidence="2" type="ORF">J2S63_001648</name>
</gene>
<evidence type="ECO:0000313" key="3">
    <source>
        <dbReference type="Proteomes" id="UP001183648"/>
    </source>
</evidence>
<sequence>MGRTVITEIRRIAARAVVGAVAAAAVTAGVAAPSLTGAAPVAAPTVADVSLDVATLGKFAALKYCATKSFASDPDSVRVLYGVRQRRSLSTSSRTFVLRNGAGKVMLCDLFGNDRPAILPLPTSTASRPAVFFTNGQRRWSCDGTTLRSFRMTTWLKVQDPVRSARVRYTKNGVPGPWFTSARHGRFIHLQSWMGPALANDVLKVELQLRDKAGAPVTVKGIPSGPRRLDGCGSSVVIG</sequence>
<proteinExistence type="predicted"/>
<dbReference type="EMBL" id="JAVDYG010000001">
    <property type="protein sequence ID" value="MDR7362095.1"/>
    <property type="molecule type" value="Genomic_DNA"/>
</dbReference>
<organism evidence="2 3">
    <name type="scientific">Nocardioides marmoribigeumensis</name>
    <dbReference type="NCBI Taxonomy" id="433649"/>
    <lineage>
        <taxon>Bacteria</taxon>
        <taxon>Bacillati</taxon>
        <taxon>Actinomycetota</taxon>
        <taxon>Actinomycetes</taxon>
        <taxon>Propionibacteriales</taxon>
        <taxon>Nocardioidaceae</taxon>
        <taxon>Nocardioides</taxon>
    </lineage>
</organism>
<feature type="signal peptide" evidence="1">
    <location>
        <begin position="1"/>
        <end position="31"/>
    </location>
</feature>
<dbReference type="Proteomes" id="UP001183648">
    <property type="component" value="Unassembled WGS sequence"/>
</dbReference>
<dbReference type="RefSeq" id="WP_310301132.1">
    <property type="nucleotide sequence ID" value="NZ_BAAAPS010000008.1"/>
</dbReference>
<name>A0ABU2BTZ5_9ACTN</name>
<comment type="caution">
    <text evidence="2">The sequence shown here is derived from an EMBL/GenBank/DDBJ whole genome shotgun (WGS) entry which is preliminary data.</text>
</comment>
<feature type="chain" id="PRO_5046628822" evidence="1">
    <location>
        <begin position="32"/>
        <end position="239"/>
    </location>
</feature>
<protein>
    <submittedName>
        <fullName evidence="2">Uncharacterized protein</fullName>
    </submittedName>
</protein>